<reference evidence="2" key="1">
    <citation type="journal article" date="2015" name="Proc. Natl. Acad. Sci. U.S.A.">
        <title>Genome sequencing of adzuki bean (Vigna angularis) provides insight into high starch and low fat accumulation and domestication.</title>
        <authorList>
            <person name="Yang K."/>
            <person name="Tian Z."/>
            <person name="Chen C."/>
            <person name="Luo L."/>
            <person name="Zhao B."/>
            <person name="Wang Z."/>
            <person name="Yu L."/>
            <person name="Li Y."/>
            <person name="Sun Y."/>
            <person name="Li W."/>
            <person name="Chen Y."/>
            <person name="Li Y."/>
            <person name="Zhang Y."/>
            <person name="Ai D."/>
            <person name="Zhao J."/>
            <person name="Shang C."/>
            <person name="Ma Y."/>
            <person name="Wu B."/>
            <person name="Wang M."/>
            <person name="Gao L."/>
            <person name="Sun D."/>
            <person name="Zhang P."/>
            <person name="Guo F."/>
            <person name="Wang W."/>
            <person name="Li Y."/>
            <person name="Wang J."/>
            <person name="Varshney R.K."/>
            <person name="Wang J."/>
            <person name="Ling H.Q."/>
            <person name="Wan P."/>
        </authorList>
    </citation>
    <scope>NUCLEOTIDE SEQUENCE</scope>
    <source>
        <strain evidence="2">cv. Jingnong 6</strain>
    </source>
</reference>
<dbReference type="Gramene" id="KOM29723">
    <property type="protein sequence ID" value="KOM29723"/>
    <property type="gene ID" value="LR48_Vigan751s000100"/>
</dbReference>
<organism evidence="1 2">
    <name type="scientific">Phaseolus angularis</name>
    <name type="common">Azuki bean</name>
    <name type="synonym">Vigna angularis</name>
    <dbReference type="NCBI Taxonomy" id="3914"/>
    <lineage>
        <taxon>Eukaryota</taxon>
        <taxon>Viridiplantae</taxon>
        <taxon>Streptophyta</taxon>
        <taxon>Embryophyta</taxon>
        <taxon>Tracheophyta</taxon>
        <taxon>Spermatophyta</taxon>
        <taxon>Magnoliopsida</taxon>
        <taxon>eudicotyledons</taxon>
        <taxon>Gunneridae</taxon>
        <taxon>Pentapetalae</taxon>
        <taxon>rosids</taxon>
        <taxon>fabids</taxon>
        <taxon>Fabales</taxon>
        <taxon>Fabaceae</taxon>
        <taxon>Papilionoideae</taxon>
        <taxon>50 kb inversion clade</taxon>
        <taxon>NPAAA clade</taxon>
        <taxon>indigoferoid/millettioid clade</taxon>
        <taxon>Phaseoleae</taxon>
        <taxon>Vigna</taxon>
    </lineage>
</organism>
<sequence length="167" mass="18035">MNSGNEISHLRNIFSSFRSQVGFRAGSSCSGFRVLSTSTVTAGCTCPVSFVVVCGCLATICSCQLQFQVLQLGCQPSWYLSTTVCRRPPPSAAVRRCPPPSAAVRRHRSVRRPLDLVRLFTRQPTPPVGSPDSPSRAVTRRLFARCEQACAAHAPPSAHRKVSAPPP</sequence>
<dbReference type="EMBL" id="KQ258522">
    <property type="protein sequence ID" value="KOM29723.1"/>
    <property type="molecule type" value="Genomic_DNA"/>
</dbReference>
<evidence type="ECO:0000313" key="2">
    <source>
        <dbReference type="Proteomes" id="UP000053144"/>
    </source>
</evidence>
<accession>A0A0L9TGK2</accession>
<proteinExistence type="predicted"/>
<dbReference type="Proteomes" id="UP000053144">
    <property type="component" value="Unassembled WGS sequence"/>
</dbReference>
<name>A0A0L9TGK2_PHAAN</name>
<gene>
    <name evidence="1" type="ORF">LR48_Vigan751s000100</name>
</gene>
<protein>
    <submittedName>
        <fullName evidence="1">Uncharacterized protein</fullName>
    </submittedName>
</protein>
<dbReference type="AlphaFoldDB" id="A0A0L9TGK2"/>
<evidence type="ECO:0000313" key="1">
    <source>
        <dbReference type="EMBL" id="KOM29723.1"/>
    </source>
</evidence>